<dbReference type="EMBL" id="WHWB01020193">
    <property type="protein sequence ID" value="KAJ7428697.1"/>
    <property type="molecule type" value="Genomic_DNA"/>
</dbReference>
<comment type="caution">
    <text evidence="1">The sequence shown here is derived from an EMBL/GenBank/DDBJ whole genome shotgun (WGS) entry which is preliminary data.</text>
</comment>
<protein>
    <submittedName>
        <fullName evidence="1">Uncharacterized protein</fullName>
    </submittedName>
</protein>
<keyword evidence="2" id="KW-1185">Reference proteome</keyword>
<evidence type="ECO:0000313" key="1">
    <source>
        <dbReference type="EMBL" id="KAJ7428697.1"/>
    </source>
</evidence>
<dbReference type="Proteomes" id="UP001145742">
    <property type="component" value="Unassembled WGS sequence"/>
</dbReference>
<gene>
    <name evidence="1" type="ORF">WISP_00965</name>
</gene>
<proteinExistence type="predicted"/>
<name>A0ABQ9DUU9_9PASS</name>
<sequence length="80" mass="9032">MTSLMTSLAPNKRWCQSTNTDITDDVTNGVATQSDVTVTLMMSQMTSLMTSPPNRRWCRSTNTDISDDVTVTLMMSQWHR</sequence>
<reference evidence="1" key="1">
    <citation type="submission" date="2019-10" db="EMBL/GenBank/DDBJ databases">
        <authorList>
            <person name="Soares A.E.R."/>
            <person name="Aleixo A."/>
            <person name="Schneider P."/>
            <person name="Miyaki C.Y."/>
            <person name="Schneider M.P."/>
            <person name="Mello C."/>
            <person name="Vasconcelos A.T.R."/>
        </authorList>
    </citation>
    <scope>NUCLEOTIDE SEQUENCE</scope>
    <source>
        <tissue evidence="1">Muscle</tissue>
    </source>
</reference>
<accession>A0ABQ9DUU9</accession>
<organism evidence="1 2">
    <name type="scientific">Willisornis vidua</name>
    <name type="common">Xingu scale-backed antbird</name>
    <dbReference type="NCBI Taxonomy" id="1566151"/>
    <lineage>
        <taxon>Eukaryota</taxon>
        <taxon>Metazoa</taxon>
        <taxon>Chordata</taxon>
        <taxon>Craniata</taxon>
        <taxon>Vertebrata</taxon>
        <taxon>Euteleostomi</taxon>
        <taxon>Archelosauria</taxon>
        <taxon>Archosauria</taxon>
        <taxon>Dinosauria</taxon>
        <taxon>Saurischia</taxon>
        <taxon>Theropoda</taxon>
        <taxon>Coelurosauria</taxon>
        <taxon>Aves</taxon>
        <taxon>Neognathae</taxon>
        <taxon>Neoaves</taxon>
        <taxon>Telluraves</taxon>
        <taxon>Australaves</taxon>
        <taxon>Passeriformes</taxon>
        <taxon>Thamnophilidae</taxon>
        <taxon>Willisornis</taxon>
    </lineage>
</organism>
<evidence type="ECO:0000313" key="2">
    <source>
        <dbReference type="Proteomes" id="UP001145742"/>
    </source>
</evidence>